<comment type="caution">
    <text evidence="4">The sequence shown here is derived from an EMBL/GenBank/DDBJ whole genome shotgun (WGS) entry which is preliminary data.</text>
</comment>
<dbReference type="Pfam" id="PF22785">
    <property type="entry name" value="Tc-R-P"/>
    <property type="match status" value="1"/>
</dbReference>
<dbReference type="OrthoDB" id="542013at2759"/>
<dbReference type="SUPFAM" id="SSF52799">
    <property type="entry name" value="(Phosphotyrosine protein) phosphatases II"/>
    <property type="match status" value="1"/>
</dbReference>
<dbReference type="Proteomes" id="UP000494206">
    <property type="component" value="Unassembled WGS sequence"/>
</dbReference>
<evidence type="ECO:0000259" key="2">
    <source>
        <dbReference type="PROSITE" id="PS50054"/>
    </source>
</evidence>
<evidence type="ECO:0008006" key="6">
    <source>
        <dbReference type="Google" id="ProtNLM"/>
    </source>
</evidence>
<accession>A0A8S1F2M4</accession>
<dbReference type="InterPro" id="IPR029021">
    <property type="entry name" value="Prot-tyrosine_phosphatase-like"/>
</dbReference>
<keyword evidence="1" id="KW-0378">Hydrolase</keyword>
<dbReference type="SMART" id="SM00195">
    <property type="entry name" value="DSPc"/>
    <property type="match status" value="1"/>
</dbReference>
<protein>
    <recommendedName>
        <fullName evidence="6">Tyrosine specific protein phosphatases domain-containing protein</fullName>
    </recommendedName>
</protein>
<sequence>MLAKYSIQNYDKATATYSKIRTGILYLTPGDNKCRFYCKGPRCRFCVVPSRSQTVQAIQGLYSTWVTDNILAMARLQPRHFDEFSIIEQFIKNDIKSVFNLQQFGEHAFCGSGNLTSGFSYDPEALMRSGIYYYNFPLPDFEACSVDRLLDIVKVVDFAVSMGKVAIHCHAGHGRTGMVIAAWLMYSGGVSPARAVGLVRSRREAAVQSRDQVETLHKFMLLMQNDGGMIIDSKKYELITQYVAYNQKFISKAEARYYGNVPKIVYVTMNIILNKFYDRVSIDFQKVADTTSRFFVKCERPKKANSLLDEQLLKVQLIDDNLSNVKEWYQKLVDQGLTIATMKGFLEAEDFRDLFRFLDYFFQTSFHQLSFRSEMDSILRDEPQRERARDFAPTFWLLVRCASAMPTKLQSPMSILISRFVN</sequence>
<dbReference type="PROSITE" id="PS50054">
    <property type="entry name" value="TYR_PHOSPHATASE_DUAL"/>
    <property type="match status" value="1"/>
</dbReference>
<feature type="domain" description="Tyrosine specific protein phosphatases" evidence="3">
    <location>
        <begin position="147"/>
        <end position="214"/>
    </location>
</feature>
<feature type="domain" description="Tyrosine-protein phosphatase" evidence="2">
    <location>
        <begin position="61"/>
        <end position="225"/>
    </location>
</feature>
<dbReference type="SMART" id="SM00404">
    <property type="entry name" value="PTPc_motif"/>
    <property type="match status" value="1"/>
</dbReference>
<evidence type="ECO:0000259" key="3">
    <source>
        <dbReference type="PROSITE" id="PS50056"/>
    </source>
</evidence>
<dbReference type="PROSITE" id="PS50056">
    <property type="entry name" value="TYR_PHOSPHATASE_2"/>
    <property type="match status" value="1"/>
</dbReference>
<dbReference type="Gene3D" id="3.90.190.10">
    <property type="entry name" value="Protein tyrosine phosphatase superfamily"/>
    <property type="match status" value="1"/>
</dbReference>
<dbReference type="InterPro" id="IPR020422">
    <property type="entry name" value="TYR_PHOSPHATASE_DUAL_dom"/>
</dbReference>
<dbReference type="InterPro" id="IPR016130">
    <property type="entry name" value="Tyr_Pase_AS"/>
</dbReference>
<organism evidence="4 5">
    <name type="scientific">Caenorhabditis bovis</name>
    <dbReference type="NCBI Taxonomy" id="2654633"/>
    <lineage>
        <taxon>Eukaryota</taxon>
        <taxon>Metazoa</taxon>
        <taxon>Ecdysozoa</taxon>
        <taxon>Nematoda</taxon>
        <taxon>Chromadorea</taxon>
        <taxon>Rhabditida</taxon>
        <taxon>Rhabditina</taxon>
        <taxon>Rhabditomorpha</taxon>
        <taxon>Rhabditoidea</taxon>
        <taxon>Rhabditidae</taxon>
        <taxon>Peloderinae</taxon>
        <taxon>Caenorhabditis</taxon>
    </lineage>
</organism>
<evidence type="ECO:0000313" key="4">
    <source>
        <dbReference type="EMBL" id="CAB3406661.1"/>
    </source>
</evidence>
<gene>
    <name evidence="4" type="ORF">CBOVIS_LOCUS8706</name>
</gene>
<evidence type="ECO:0000313" key="5">
    <source>
        <dbReference type="Proteomes" id="UP000494206"/>
    </source>
</evidence>
<dbReference type="GO" id="GO:0016787">
    <property type="term" value="F:hydrolase activity"/>
    <property type="evidence" value="ECO:0007669"/>
    <property type="project" value="UniProtKB-KW"/>
</dbReference>
<evidence type="ECO:0000256" key="1">
    <source>
        <dbReference type="ARBA" id="ARBA00022801"/>
    </source>
</evidence>
<dbReference type="FunFam" id="3.90.190.10:FF:000157">
    <property type="entry name" value="Protein-tyrosine phosphatase"/>
    <property type="match status" value="1"/>
</dbReference>
<reference evidence="4 5" key="1">
    <citation type="submission" date="2020-04" db="EMBL/GenBank/DDBJ databases">
        <authorList>
            <person name="Laetsch R D."/>
            <person name="Stevens L."/>
            <person name="Kumar S."/>
            <person name="Blaxter L. M."/>
        </authorList>
    </citation>
    <scope>NUCLEOTIDE SEQUENCE [LARGE SCALE GENOMIC DNA]</scope>
</reference>
<dbReference type="InterPro" id="IPR003595">
    <property type="entry name" value="Tyr_Pase_cat"/>
</dbReference>
<dbReference type="PANTHER" id="PTHR23339">
    <property type="entry name" value="TYROSINE SPECIFIC PROTEIN PHOSPHATASE AND DUAL SPECIFICITY PROTEIN PHOSPHATASE"/>
    <property type="match status" value="1"/>
</dbReference>
<proteinExistence type="predicted"/>
<name>A0A8S1F2M4_9PELO</name>
<dbReference type="InterPro" id="IPR000387">
    <property type="entry name" value="Tyr_Pase_dom"/>
</dbReference>
<dbReference type="PROSITE" id="PS00383">
    <property type="entry name" value="TYR_PHOSPHATASE_1"/>
    <property type="match status" value="1"/>
</dbReference>
<keyword evidence="5" id="KW-1185">Reference proteome</keyword>
<dbReference type="InterPro" id="IPR050561">
    <property type="entry name" value="PTP"/>
</dbReference>
<dbReference type="AlphaFoldDB" id="A0A8S1F2M4"/>
<dbReference type="EMBL" id="CADEPM010000005">
    <property type="protein sequence ID" value="CAB3406661.1"/>
    <property type="molecule type" value="Genomic_DNA"/>
</dbReference>